<dbReference type="InterPro" id="IPR004788">
    <property type="entry name" value="Ribose5P_isomerase_type_A"/>
</dbReference>
<dbReference type="GO" id="GO:0006014">
    <property type="term" value="P:D-ribose metabolic process"/>
    <property type="evidence" value="ECO:0007669"/>
    <property type="project" value="TreeGrafter"/>
</dbReference>
<dbReference type="PANTHER" id="PTHR11934:SF0">
    <property type="entry name" value="RIBOSE-5-PHOSPHATE ISOMERASE"/>
    <property type="match status" value="1"/>
</dbReference>
<evidence type="ECO:0000256" key="2">
    <source>
        <dbReference type="ARBA" id="ARBA00011959"/>
    </source>
</evidence>
<accession>X1ST96</accession>
<proteinExistence type="inferred from homology"/>
<comment type="similarity">
    <text evidence="1">Belongs to the ribose 5-phosphate isomerase family.</text>
</comment>
<dbReference type="EC" id="5.3.1.6" evidence="2"/>
<dbReference type="SUPFAM" id="SSF75445">
    <property type="entry name" value="D-ribose-5-phosphate isomerase (RpiA), lid domain"/>
    <property type="match status" value="1"/>
</dbReference>
<dbReference type="GO" id="GO:0005829">
    <property type="term" value="C:cytosol"/>
    <property type="evidence" value="ECO:0007669"/>
    <property type="project" value="TreeGrafter"/>
</dbReference>
<comment type="caution">
    <text evidence="5">The sequence shown here is derived from an EMBL/GenBank/DDBJ whole genome shotgun (WGS) entry which is preliminary data.</text>
</comment>
<dbReference type="GO" id="GO:0004751">
    <property type="term" value="F:ribose-5-phosphate isomerase activity"/>
    <property type="evidence" value="ECO:0007669"/>
    <property type="project" value="UniProtKB-EC"/>
</dbReference>
<dbReference type="Gene3D" id="3.30.70.260">
    <property type="match status" value="1"/>
</dbReference>
<evidence type="ECO:0000256" key="3">
    <source>
        <dbReference type="ARBA" id="ARBA00023235"/>
    </source>
</evidence>
<keyword evidence="3" id="KW-0413">Isomerase</keyword>
<dbReference type="EMBL" id="BARW01018213">
    <property type="protein sequence ID" value="GAI96302.1"/>
    <property type="molecule type" value="Genomic_DNA"/>
</dbReference>
<evidence type="ECO:0000256" key="4">
    <source>
        <dbReference type="ARBA" id="ARBA00029734"/>
    </source>
</evidence>
<organism evidence="5">
    <name type="scientific">marine sediment metagenome</name>
    <dbReference type="NCBI Taxonomy" id="412755"/>
    <lineage>
        <taxon>unclassified sequences</taxon>
        <taxon>metagenomes</taxon>
        <taxon>ecological metagenomes</taxon>
    </lineage>
</organism>
<feature type="non-terminal residue" evidence="5">
    <location>
        <position position="1"/>
    </location>
</feature>
<dbReference type="PANTHER" id="PTHR11934">
    <property type="entry name" value="RIBOSE-5-PHOSPHATE ISOMERASE"/>
    <property type="match status" value="1"/>
</dbReference>
<evidence type="ECO:0000313" key="5">
    <source>
        <dbReference type="EMBL" id="GAI96302.1"/>
    </source>
</evidence>
<reference evidence="5" key="1">
    <citation type="journal article" date="2014" name="Front. Microbiol.">
        <title>High frequency of phylogenetically diverse reductive dehalogenase-homologous genes in deep subseafloor sedimentary metagenomes.</title>
        <authorList>
            <person name="Kawai M."/>
            <person name="Futagami T."/>
            <person name="Toyoda A."/>
            <person name="Takaki Y."/>
            <person name="Nishi S."/>
            <person name="Hori S."/>
            <person name="Arai W."/>
            <person name="Tsubouchi T."/>
            <person name="Morono Y."/>
            <person name="Uchiyama I."/>
            <person name="Ito T."/>
            <person name="Fujiyama A."/>
            <person name="Inagaki F."/>
            <person name="Takami H."/>
        </authorList>
    </citation>
    <scope>NUCLEOTIDE SEQUENCE</scope>
    <source>
        <strain evidence="5">Expedition CK06-06</strain>
    </source>
</reference>
<sequence>DDAAKFLIIVIDESKLVNNLGLGQFVPVEVLPFALKPVMDKIKKIGGKPIVRMKKNKSAVITENENFIVDADFGLIADYSGLRRQLKMIPGVIENGLFIDMADIVYIGYKNRDLKTGILVKHGFFEENKFGNA</sequence>
<evidence type="ECO:0000256" key="1">
    <source>
        <dbReference type="ARBA" id="ARBA00008088"/>
    </source>
</evidence>
<dbReference type="FunFam" id="3.30.70.260:FF:000018">
    <property type="entry name" value="Ribose-5-phosphate isomerase A"/>
    <property type="match status" value="1"/>
</dbReference>
<dbReference type="AlphaFoldDB" id="X1ST96"/>
<protein>
    <recommendedName>
        <fullName evidence="2">ribose-5-phosphate isomerase</fullName>
        <ecNumber evidence="2">5.3.1.6</ecNumber>
    </recommendedName>
    <alternativeName>
        <fullName evidence="4">Phosphoriboisomerase</fullName>
    </alternativeName>
</protein>
<name>X1ST96_9ZZZZ</name>
<gene>
    <name evidence="5" type="ORF">S12H4_31231</name>
</gene>
<dbReference type="GO" id="GO:0009052">
    <property type="term" value="P:pentose-phosphate shunt, non-oxidative branch"/>
    <property type="evidence" value="ECO:0007669"/>
    <property type="project" value="InterPro"/>
</dbReference>
<dbReference type="Pfam" id="PF06026">
    <property type="entry name" value="Rib_5-P_isom_A"/>
    <property type="match status" value="1"/>
</dbReference>